<dbReference type="InterPro" id="IPR041049">
    <property type="entry name" value="DUF5615"/>
</dbReference>
<gene>
    <name evidence="2" type="ORF">IZT61_03960</name>
</gene>
<accession>A0A7S9Q0A0</accession>
<keyword evidence="3" id="KW-1185">Reference proteome</keyword>
<sequence>MNIFTNEWEVWVDENTSPIIAKWLMEEIKIKCISFHYLKLNKIPDEDIYKLAKSKQKVIILSKDNDFRNLVSWKGSPPKLIAINLSNCSNRYLWQTLRSQIYDAIDSLIFGDLDIFDIK</sequence>
<dbReference type="Proteomes" id="UP000594759">
    <property type="component" value="Chromosome"/>
</dbReference>
<proteinExistence type="predicted"/>
<feature type="domain" description="DUF5615" evidence="1">
    <location>
        <begin position="11"/>
        <end position="107"/>
    </location>
</feature>
<evidence type="ECO:0000313" key="2">
    <source>
        <dbReference type="EMBL" id="QPH40447.1"/>
    </source>
</evidence>
<dbReference type="KEGG" id="pex:IZT61_03960"/>
<protein>
    <submittedName>
        <fullName evidence="2">DUF5615 family PIN-like protein</fullName>
    </submittedName>
</protein>
<reference evidence="2 3" key="1">
    <citation type="submission" date="2020-11" db="EMBL/GenBank/DDBJ databases">
        <title>Pedobacter endophytica, an endophytic bacteria isolated form Carex pumila.</title>
        <authorList>
            <person name="Peng Y."/>
            <person name="Jiang L."/>
            <person name="Lee J."/>
        </authorList>
    </citation>
    <scope>NUCLEOTIDE SEQUENCE [LARGE SCALE GENOMIC DNA]</scope>
    <source>
        <strain evidence="2 3">JBR3-12</strain>
    </source>
</reference>
<dbReference type="EMBL" id="CP064939">
    <property type="protein sequence ID" value="QPH40447.1"/>
    <property type="molecule type" value="Genomic_DNA"/>
</dbReference>
<dbReference type="Pfam" id="PF18480">
    <property type="entry name" value="DUF5615"/>
    <property type="match status" value="1"/>
</dbReference>
<dbReference type="AlphaFoldDB" id="A0A7S9Q0A0"/>
<evidence type="ECO:0000313" key="3">
    <source>
        <dbReference type="Proteomes" id="UP000594759"/>
    </source>
</evidence>
<organism evidence="2 3">
    <name type="scientific">Pedobacter endophyticus</name>
    <dbReference type="NCBI Taxonomy" id="2789740"/>
    <lineage>
        <taxon>Bacteria</taxon>
        <taxon>Pseudomonadati</taxon>
        <taxon>Bacteroidota</taxon>
        <taxon>Sphingobacteriia</taxon>
        <taxon>Sphingobacteriales</taxon>
        <taxon>Sphingobacteriaceae</taxon>
        <taxon>Pedobacter</taxon>
    </lineage>
</organism>
<name>A0A7S9Q0A0_9SPHI</name>
<dbReference type="RefSeq" id="WP_196099901.1">
    <property type="nucleotide sequence ID" value="NZ_CP064939.1"/>
</dbReference>
<evidence type="ECO:0000259" key="1">
    <source>
        <dbReference type="Pfam" id="PF18480"/>
    </source>
</evidence>